<keyword evidence="1" id="KW-0808">Transferase</keyword>
<feature type="domain" description="HipA-like C-terminal" evidence="3">
    <location>
        <begin position="55"/>
        <end position="120"/>
    </location>
</feature>
<evidence type="ECO:0000259" key="3">
    <source>
        <dbReference type="Pfam" id="PF07804"/>
    </source>
</evidence>
<dbReference type="Proteomes" id="UP000326018">
    <property type="component" value="Unassembled WGS sequence"/>
</dbReference>
<accession>A0A5E7DN76</accession>
<sequence length="120" mass="13151">MLAPEQAERTGDVQVEVVKTVNVDPMLLLALSGSSSPIGRAHVRSEAVDALLREQQFPGLAINEFLCMSAAQEAGLPVPQFYLSDNAKLFVMRRFDRDEQLNPIGFEDMASLMGLSADQK</sequence>
<gene>
    <name evidence="4" type="ORF">PS712_03983</name>
</gene>
<reference evidence="4 5" key="1">
    <citation type="submission" date="2019-09" db="EMBL/GenBank/DDBJ databases">
        <authorList>
            <person name="Chandra G."/>
            <person name="Truman W A."/>
        </authorList>
    </citation>
    <scope>NUCLEOTIDE SEQUENCE [LARGE SCALE GENOMIC DNA]</scope>
    <source>
        <strain evidence="4">PS712</strain>
    </source>
</reference>
<evidence type="ECO:0000313" key="4">
    <source>
        <dbReference type="EMBL" id="VVO17831.1"/>
    </source>
</evidence>
<protein>
    <recommendedName>
        <fullName evidence="3">HipA-like C-terminal domain-containing protein</fullName>
    </recommendedName>
</protein>
<proteinExistence type="predicted"/>
<dbReference type="Pfam" id="PF07804">
    <property type="entry name" value="HipA_C"/>
    <property type="match status" value="1"/>
</dbReference>
<dbReference type="InterPro" id="IPR012893">
    <property type="entry name" value="HipA-like_C"/>
</dbReference>
<evidence type="ECO:0000256" key="2">
    <source>
        <dbReference type="ARBA" id="ARBA00022777"/>
    </source>
</evidence>
<keyword evidence="2" id="KW-0418">Kinase</keyword>
<organism evidence="4 5">
    <name type="scientific">Pseudomonas fluorescens</name>
    <dbReference type="NCBI Taxonomy" id="294"/>
    <lineage>
        <taxon>Bacteria</taxon>
        <taxon>Pseudomonadati</taxon>
        <taxon>Pseudomonadota</taxon>
        <taxon>Gammaproteobacteria</taxon>
        <taxon>Pseudomonadales</taxon>
        <taxon>Pseudomonadaceae</taxon>
        <taxon>Pseudomonas</taxon>
    </lineage>
</organism>
<evidence type="ECO:0000256" key="1">
    <source>
        <dbReference type="ARBA" id="ARBA00022679"/>
    </source>
</evidence>
<dbReference type="GO" id="GO:0016301">
    <property type="term" value="F:kinase activity"/>
    <property type="evidence" value="ECO:0007669"/>
    <property type="project" value="UniProtKB-KW"/>
</dbReference>
<dbReference type="AlphaFoldDB" id="A0A5E7DN76"/>
<name>A0A5E7DN76_PSEFL</name>
<dbReference type="EMBL" id="CABVIB010000022">
    <property type="protein sequence ID" value="VVO17831.1"/>
    <property type="molecule type" value="Genomic_DNA"/>
</dbReference>
<evidence type="ECO:0000313" key="5">
    <source>
        <dbReference type="Proteomes" id="UP000326018"/>
    </source>
</evidence>